<dbReference type="EMBL" id="JAPDGR010002042">
    <property type="protein sequence ID" value="KAJ2977987.1"/>
    <property type="molecule type" value="Genomic_DNA"/>
</dbReference>
<organism evidence="1 2">
    <name type="scientific">Xylaria curta</name>
    <dbReference type="NCBI Taxonomy" id="42375"/>
    <lineage>
        <taxon>Eukaryota</taxon>
        <taxon>Fungi</taxon>
        <taxon>Dikarya</taxon>
        <taxon>Ascomycota</taxon>
        <taxon>Pezizomycotina</taxon>
        <taxon>Sordariomycetes</taxon>
        <taxon>Xylariomycetidae</taxon>
        <taxon>Xylariales</taxon>
        <taxon>Xylariaceae</taxon>
        <taxon>Xylaria</taxon>
    </lineage>
</organism>
<accession>A0ACC1NGG8</accession>
<proteinExistence type="predicted"/>
<dbReference type="Proteomes" id="UP001143856">
    <property type="component" value="Unassembled WGS sequence"/>
</dbReference>
<gene>
    <name evidence="1" type="ORF">NUW58_g7638</name>
</gene>
<comment type="caution">
    <text evidence="1">The sequence shown here is derived from an EMBL/GenBank/DDBJ whole genome shotgun (WGS) entry which is preliminary data.</text>
</comment>
<sequence length="1453" mass="161192">MSAQQDLQDLIRLMTVGMKVPMKDALSRVKSLQVKNLRSIKQIAECPLSDVHPREEPSRNTSNQAAWLWPHGGSYPNPFSHFGHLITQGFSAERIRKEIPDLDLLDLADEQFRVDRWLLGLFAPFRPEIATLLKQYLKSYKSMAGRSSFDIEYIRKEFKQSPCDSICTERAVLLTFICLYGNAAILQQLDTTSLAPDEIAHLQVCAAQSSNQEIFDIVINHGPKELEWLPHANMMRAKLAMDPLFVSSFAKSLIAHNIPDPLSAVLLSHASIHALLIVDLPSFSDYIWNLIVYQVQQYEARPTAAGCTIIPSLVYQTMPVFWDLKTSAEYLLQDLRLYDILNLLARSPAFVSSLDTPSLKDEYVNFYYRPFPSVVGYTALMIALHCGMKPAVQILVDAGASILKIASCGKSALSVARENTQAQHPRQCVTFSGPIYDGDTSPEIMWVSESVDKEMLEVLLKALRDRGEVGEEGLEEVPESGKWRTLRRKARYFVWWLFRPSYSFDSDHFRENSIYAVLVSALWFLSVLKVLKVELGEFPSHAANILSRPAVILAVVVCLGTSTSNWSATVFEPGQNAISTLLHPPILRSGLESHTSAAVSGLYNAPTAQDIPPVALTNIQRVNSDEFKPYISKVGALYEQLRRVQGREDGLRAKQECQSDDFKDNKDPSGSLSIIPGIYFDEKFHLQNPRTFNIVSERSDVIPPSNENVTAPRKALATNAILQEKLSWYMDIAEMLLIDSISIASANFLSALNSLRELHSEAAELVKNVKTLRKDLVSLDEGMITGAGKALSEIEAVELLMAGVRDETSGDKALLNSQLQDLRGTTLLQGVASDLTILRFRTGEVFAAQLHSLLIEDLRRHIQSISIQEVLSRWEASSLRAKGGNVPELGAFPAFIGMTDELRSTLSSVVSGLYRSGSVSAAILVYRELVLQEIRNIVRKPLPYSAEDAESVTSTSGIGGGPSRPSQEKSSIVARHIRALNAEDAERLFPTIFVGVIETIRRVKTQSSTILDIACTIENTGTEDPVKSPTVIEFREDMHGILDVPNLLGQAVDISHERINEILRVRSEQTISLPLTSFLRYFALNLLFVNECEAISGQVGTSLKAIVNDHIQDYITAHGDKENKALAQGMSSDNWQDKDFTAKDNAILGQILECSTSDPPAWAELNKISATFPREETESDCTADSTKGDKVRGAIIDKETFLLPSSAILCLEGISHFFRLISGIPSMTSDITATLISYLQTFDSRCRQLVLGAGAMLSAGLKNITTTNLVVALQAVTFIATIVPYIREFIRRHAPAGHSSANLVGEFDKVLRALQEHQEGICEKLVEIMASRARIYSKKAREIEWSKEKAEDVRGYMVDLARDTSKLYKALSKRRPAWVVAKVMVPVFASYKEQMGSVFKQADAETEASRDCMLRDVGYLTNKLGEIEGFGDLGTFLVKIIEDKTIRAGEIVC</sequence>
<reference evidence="1" key="1">
    <citation type="submission" date="2022-10" db="EMBL/GenBank/DDBJ databases">
        <title>Genome Sequence of Xylaria curta.</title>
        <authorList>
            <person name="Buettner E."/>
        </authorList>
    </citation>
    <scope>NUCLEOTIDE SEQUENCE</scope>
    <source>
        <strain evidence="1">Babe10</strain>
    </source>
</reference>
<keyword evidence="2" id="KW-1185">Reference proteome</keyword>
<name>A0ACC1NGG8_9PEZI</name>
<evidence type="ECO:0000313" key="2">
    <source>
        <dbReference type="Proteomes" id="UP001143856"/>
    </source>
</evidence>
<evidence type="ECO:0000313" key="1">
    <source>
        <dbReference type="EMBL" id="KAJ2977987.1"/>
    </source>
</evidence>
<protein>
    <submittedName>
        <fullName evidence="1">Uncharacterized protein</fullName>
    </submittedName>
</protein>